<dbReference type="InterPro" id="IPR034257">
    <property type="entry name" value="Acinus_RRM"/>
</dbReference>
<feature type="compositionally biased region" description="Polar residues" evidence="3">
    <location>
        <begin position="160"/>
        <end position="183"/>
    </location>
</feature>
<dbReference type="Proteomes" id="UP000053825">
    <property type="component" value="Unassembled WGS sequence"/>
</dbReference>
<feature type="compositionally biased region" description="Basic and acidic residues" evidence="3">
    <location>
        <begin position="349"/>
        <end position="382"/>
    </location>
</feature>
<feature type="compositionally biased region" description="Basic residues" evidence="3">
    <location>
        <begin position="834"/>
        <end position="843"/>
    </location>
</feature>
<dbReference type="Pfam" id="PF00076">
    <property type="entry name" value="RRM_1"/>
    <property type="match status" value="1"/>
</dbReference>
<dbReference type="PANTHER" id="PTHR46589">
    <property type="entry name" value="APOPTOTIC CHROMATIN CONDENSATION INDUCER IN THE NUCLEUS"/>
    <property type="match status" value="1"/>
</dbReference>
<proteinExistence type="predicted"/>
<dbReference type="InterPro" id="IPR035979">
    <property type="entry name" value="RBD_domain_sf"/>
</dbReference>
<feature type="compositionally biased region" description="Basic and acidic residues" evidence="3">
    <location>
        <begin position="812"/>
        <end position="833"/>
    </location>
</feature>
<keyword evidence="1 2" id="KW-0694">RNA-binding</keyword>
<feature type="compositionally biased region" description="Basic and acidic residues" evidence="3">
    <location>
        <begin position="683"/>
        <end position="696"/>
    </location>
</feature>
<dbReference type="CDD" id="cd12432">
    <property type="entry name" value="RRM_ACINU"/>
    <property type="match status" value="1"/>
</dbReference>
<dbReference type="InterPro" id="IPR032552">
    <property type="entry name" value="RSB_motif"/>
</dbReference>
<feature type="region of interest" description="Disordered" evidence="3">
    <location>
        <begin position="1"/>
        <end position="388"/>
    </location>
</feature>
<accession>A0A0L7R705</accession>
<feature type="region of interest" description="Disordered" evidence="3">
    <location>
        <begin position="683"/>
        <end position="781"/>
    </location>
</feature>
<feature type="compositionally biased region" description="Basic and acidic residues" evidence="3">
    <location>
        <begin position="528"/>
        <end position="539"/>
    </location>
</feature>
<evidence type="ECO:0000313" key="5">
    <source>
        <dbReference type="EMBL" id="KOC66628.1"/>
    </source>
</evidence>
<dbReference type="Pfam" id="PF16294">
    <property type="entry name" value="RSB_motif"/>
    <property type="match status" value="1"/>
</dbReference>
<dbReference type="PROSITE" id="PS50102">
    <property type="entry name" value="RRM"/>
    <property type="match status" value="1"/>
</dbReference>
<evidence type="ECO:0000313" key="6">
    <source>
        <dbReference type="Proteomes" id="UP000053825"/>
    </source>
</evidence>
<sequence>MRRKSERNKAKAGTPEKEVEKPTRKSTRRRAKRTPSTSPEQENAEIPKTVSNKEIEKKSTHLQKKEIGQPEENNEKVLSTEMDLKVKSEEDEEDNIGGSVWEVSKADASPGEIQKLKLSRQHNISEGLSDTSLSRKKSNKWQESGEGVAEEADSADKQLVSCTRMLSSTEQPNDPSSSYPGQDSNEEVSDNKEIPPETTSANLSDDKPNIDQQGESNEANFSNENADSEPIKSSNTIMLAPNSNGDPSSVETNVIPKEEKSVEDTSEKSTEAFSKDPSVENTQRDTSSDEDDDEKEKIRKVNSSSESNDEICTKTNRTSGRVQCASRRKHRTKYRDSSNSDTPDSEDEPSIKRELEIDTYMQEEKINAEDFHEQKDNSESPKARNNSLLNNVKIEMEHCEGNKKLDSLADKSEYSASAATQSMTYKPVKVNLKRSFSSRMLIEKNDAKREDNDANANNETNVPHKENHDNTEQESKCVPRKRRWGTALSTDTAPSFSISTDSLKALVPGARPLSINEVRLSKDDDEDRDRYRVSEKWHNSSEGVNDNKSGDESIAQKNGAAKKGDAKIDNHIAARRKISIVKETPHVKSPSPPATKPTNILLIKNLVRPFTLNQIKELLSRTGTIVENGFWMDRIKSKCFVEYANEDQAFETRQALHGISWPISNPKRLHVEYATKDDMELARELSKDQSIPRKTEPLVPSDSWQQDWNREERTNTKVMVVREWDLGKEDGQQHMKEKEREKKDHDKKRRQRSRSPAVEAHLPAPARKFKKKEDEPPPAKLLDDLFRKTKATPCIYWLPLTNEQIVVKEEMRRQHMAEHARRLEEMRRAERNRDGRRRRSPRK</sequence>
<feature type="compositionally biased region" description="Basic and acidic residues" evidence="3">
    <location>
        <begin position="51"/>
        <end position="68"/>
    </location>
</feature>
<feature type="domain" description="RRM" evidence="4">
    <location>
        <begin position="599"/>
        <end position="676"/>
    </location>
</feature>
<feature type="region of interest" description="Disordered" evidence="3">
    <location>
        <begin position="812"/>
        <end position="843"/>
    </location>
</feature>
<dbReference type="InterPro" id="IPR000504">
    <property type="entry name" value="RRM_dom"/>
</dbReference>
<dbReference type="OrthoDB" id="5348404at2759"/>
<feature type="compositionally biased region" description="Basic residues" evidence="3">
    <location>
        <begin position="24"/>
        <end position="33"/>
    </location>
</feature>
<reference evidence="5 6" key="1">
    <citation type="submission" date="2015-07" db="EMBL/GenBank/DDBJ databases">
        <title>The genome of Habropoda laboriosa.</title>
        <authorList>
            <person name="Pan H."/>
            <person name="Kapheim K."/>
        </authorList>
    </citation>
    <scope>NUCLEOTIDE SEQUENCE [LARGE SCALE GENOMIC DNA]</scope>
    <source>
        <strain evidence="5">0110345459</strain>
    </source>
</reference>
<dbReference type="GO" id="GO:0061574">
    <property type="term" value="C:ASAP complex"/>
    <property type="evidence" value="ECO:0007669"/>
    <property type="project" value="TreeGrafter"/>
</dbReference>
<dbReference type="GO" id="GO:0003723">
    <property type="term" value="F:RNA binding"/>
    <property type="evidence" value="ECO:0007669"/>
    <property type="project" value="UniProtKB-UniRule"/>
</dbReference>
<dbReference type="EMBL" id="KQ414645">
    <property type="protein sequence ID" value="KOC66628.1"/>
    <property type="molecule type" value="Genomic_DNA"/>
</dbReference>
<feature type="compositionally biased region" description="Polar residues" evidence="3">
    <location>
        <begin position="121"/>
        <end position="132"/>
    </location>
</feature>
<dbReference type="AlphaFoldDB" id="A0A0L7R705"/>
<keyword evidence="6" id="KW-1185">Reference proteome</keyword>
<feature type="region of interest" description="Disordered" evidence="3">
    <location>
        <begin position="523"/>
        <end position="568"/>
    </location>
</feature>
<dbReference type="STRING" id="597456.A0A0L7R705"/>
<feature type="compositionally biased region" description="Low complexity" evidence="3">
    <location>
        <begin position="215"/>
        <end position="225"/>
    </location>
</feature>
<gene>
    <name evidence="5" type="ORF">WH47_00936</name>
</gene>
<dbReference type="InterPro" id="IPR012677">
    <property type="entry name" value="Nucleotide-bd_a/b_plait_sf"/>
</dbReference>
<dbReference type="SUPFAM" id="SSF54928">
    <property type="entry name" value="RNA-binding domain, RBD"/>
    <property type="match status" value="1"/>
</dbReference>
<feature type="compositionally biased region" description="Basic and acidic residues" evidence="3">
    <location>
        <begin position="462"/>
        <end position="477"/>
    </location>
</feature>
<organism evidence="5 6">
    <name type="scientific">Habropoda laboriosa</name>
    <dbReference type="NCBI Taxonomy" id="597456"/>
    <lineage>
        <taxon>Eukaryota</taxon>
        <taxon>Metazoa</taxon>
        <taxon>Ecdysozoa</taxon>
        <taxon>Arthropoda</taxon>
        <taxon>Hexapoda</taxon>
        <taxon>Insecta</taxon>
        <taxon>Pterygota</taxon>
        <taxon>Neoptera</taxon>
        <taxon>Endopterygota</taxon>
        <taxon>Hymenoptera</taxon>
        <taxon>Apocrita</taxon>
        <taxon>Aculeata</taxon>
        <taxon>Apoidea</taxon>
        <taxon>Anthophila</taxon>
        <taxon>Apidae</taxon>
        <taxon>Habropoda</taxon>
    </lineage>
</organism>
<dbReference type="GO" id="GO:0008380">
    <property type="term" value="P:RNA splicing"/>
    <property type="evidence" value="ECO:0007669"/>
    <property type="project" value="TreeGrafter"/>
</dbReference>
<feature type="region of interest" description="Disordered" evidence="3">
    <location>
        <begin position="443"/>
        <end position="479"/>
    </location>
</feature>
<evidence type="ECO:0000256" key="1">
    <source>
        <dbReference type="ARBA" id="ARBA00022884"/>
    </source>
</evidence>
<feature type="compositionally biased region" description="Basic and acidic residues" evidence="3">
    <location>
        <begin position="708"/>
        <end position="744"/>
    </location>
</feature>
<feature type="compositionally biased region" description="Basic and acidic residues" evidence="3">
    <location>
        <begin position="771"/>
        <end position="781"/>
    </location>
</feature>
<protein>
    <submittedName>
        <fullName evidence="5">Apoptotic chromatin condensation inducer in the nucleus</fullName>
    </submittedName>
</protein>
<dbReference type="GO" id="GO:0071011">
    <property type="term" value="C:precatalytic spliceosome"/>
    <property type="evidence" value="ECO:0007669"/>
    <property type="project" value="TreeGrafter"/>
</dbReference>
<evidence type="ECO:0000256" key="2">
    <source>
        <dbReference type="PROSITE-ProRule" id="PRU00176"/>
    </source>
</evidence>
<dbReference type="PANTHER" id="PTHR46589:SF1">
    <property type="entry name" value="APOPTOTIC CHROMATIN CONDENSATION INDUCER IN THE NUCLEUS"/>
    <property type="match status" value="1"/>
</dbReference>
<evidence type="ECO:0000256" key="3">
    <source>
        <dbReference type="SAM" id="MobiDB-lite"/>
    </source>
</evidence>
<feature type="compositionally biased region" description="Basic and acidic residues" evidence="3">
    <location>
        <begin position="256"/>
        <end position="287"/>
    </location>
</feature>
<dbReference type="Gene3D" id="3.30.70.330">
    <property type="match status" value="1"/>
</dbReference>
<feature type="compositionally biased region" description="Basic and acidic residues" evidence="3">
    <location>
        <begin position="14"/>
        <end position="23"/>
    </location>
</feature>
<evidence type="ECO:0000259" key="4">
    <source>
        <dbReference type="PROSITE" id="PS50102"/>
    </source>
</evidence>
<dbReference type="InterPro" id="IPR052793">
    <property type="entry name" value="EJC-associated_protein"/>
</dbReference>
<feature type="compositionally biased region" description="Basic and acidic residues" evidence="3">
    <location>
        <begin position="443"/>
        <end position="452"/>
    </location>
</feature>
<name>A0A0L7R705_9HYME</name>
<feature type="compositionally biased region" description="Polar residues" evidence="3">
    <location>
        <begin position="231"/>
        <end position="252"/>
    </location>
</feature>